<dbReference type="Gene3D" id="1.20.120.1080">
    <property type="match status" value="1"/>
</dbReference>
<dbReference type="PANTHER" id="PTHR18934:SF136">
    <property type="entry name" value="ATP-DEPENDENT RNA HELICASE DHX35-RELATED"/>
    <property type="match status" value="1"/>
</dbReference>
<dbReference type="SMART" id="SM00847">
    <property type="entry name" value="HA2"/>
    <property type="match status" value="1"/>
</dbReference>
<dbReference type="GO" id="GO:0016787">
    <property type="term" value="F:hydrolase activity"/>
    <property type="evidence" value="ECO:0007669"/>
    <property type="project" value="UniProtKB-KW"/>
</dbReference>
<dbReference type="InterPro" id="IPR048333">
    <property type="entry name" value="HA2_WH"/>
</dbReference>
<evidence type="ECO:0000256" key="7">
    <source>
        <dbReference type="ARBA" id="ARBA00047984"/>
    </source>
</evidence>
<keyword evidence="6" id="KW-0067">ATP-binding</keyword>
<dbReference type="Pfam" id="PF00270">
    <property type="entry name" value="DEAD"/>
    <property type="match status" value="1"/>
</dbReference>
<gene>
    <name evidence="10" type="ORF">MJAP1_000227</name>
</gene>
<evidence type="ECO:0000259" key="8">
    <source>
        <dbReference type="PROSITE" id="PS51192"/>
    </source>
</evidence>
<reference evidence="10" key="1">
    <citation type="submission" date="2023-03" db="EMBL/GenBank/DDBJ databases">
        <title>Mating type loci evolution in Malassezia.</title>
        <authorList>
            <person name="Coelho M.A."/>
        </authorList>
    </citation>
    <scope>NUCLEOTIDE SEQUENCE</scope>
    <source>
        <strain evidence="10">CBS 9431</strain>
    </source>
</reference>
<dbReference type="GeneID" id="85223876"/>
<feature type="domain" description="Helicase ATP-binding" evidence="8">
    <location>
        <begin position="53"/>
        <end position="218"/>
    </location>
</feature>
<dbReference type="EC" id="3.6.4.13" evidence="2"/>
<accession>A0AAF0F2X8</accession>
<dbReference type="InterPro" id="IPR007502">
    <property type="entry name" value="Helicase-assoc_dom"/>
</dbReference>
<evidence type="ECO:0000313" key="10">
    <source>
        <dbReference type="EMBL" id="WFD37283.1"/>
    </source>
</evidence>
<evidence type="ECO:0000256" key="1">
    <source>
        <dbReference type="ARBA" id="ARBA00008792"/>
    </source>
</evidence>
<dbReference type="InterPro" id="IPR027417">
    <property type="entry name" value="P-loop_NTPase"/>
</dbReference>
<dbReference type="Pfam" id="PF04408">
    <property type="entry name" value="WHD_HA2"/>
    <property type="match status" value="1"/>
</dbReference>
<dbReference type="InterPro" id="IPR011709">
    <property type="entry name" value="DEAD-box_helicase_OB_fold"/>
</dbReference>
<dbReference type="GO" id="GO:0005524">
    <property type="term" value="F:ATP binding"/>
    <property type="evidence" value="ECO:0007669"/>
    <property type="project" value="UniProtKB-KW"/>
</dbReference>
<evidence type="ECO:0000256" key="2">
    <source>
        <dbReference type="ARBA" id="ARBA00012552"/>
    </source>
</evidence>
<evidence type="ECO:0000259" key="9">
    <source>
        <dbReference type="PROSITE" id="PS51194"/>
    </source>
</evidence>
<evidence type="ECO:0000256" key="4">
    <source>
        <dbReference type="ARBA" id="ARBA00022801"/>
    </source>
</evidence>
<evidence type="ECO:0000256" key="5">
    <source>
        <dbReference type="ARBA" id="ARBA00022806"/>
    </source>
</evidence>
<evidence type="ECO:0000256" key="6">
    <source>
        <dbReference type="ARBA" id="ARBA00022840"/>
    </source>
</evidence>
<dbReference type="RefSeq" id="XP_060120180.1">
    <property type="nucleotide sequence ID" value="XM_060264197.1"/>
</dbReference>
<dbReference type="InterPro" id="IPR011545">
    <property type="entry name" value="DEAD/DEAH_box_helicase_dom"/>
</dbReference>
<keyword evidence="4 10" id="KW-0378">Hydrolase</keyword>
<dbReference type="PROSITE" id="PS51194">
    <property type="entry name" value="HELICASE_CTER"/>
    <property type="match status" value="1"/>
</dbReference>
<dbReference type="SMART" id="SM00487">
    <property type="entry name" value="DEXDc"/>
    <property type="match status" value="1"/>
</dbReference>
<dbReference type="Pfam" id="PF21010">
    <property type="entry name" value="HA2_C"/>
    <property type="match status" value="1"/>
</dbReference>
<dbReference type="PROSITE" id="PS51192">
    <property type="entry name" value="HELICASE_ATP_BIND_1"/>
    <property type="match status" value="1"/>
</dbReference>
<organism evidence="10 11">
    <name type="scientific">Malassezia japonica</name>
    <dbReference type="NCBI Taxonomy" id="223818"/>
    <lineage>
        <taxon>Eukaryota</taxon>
        <taxon>Fungi</taxon>
        <taxon>Dikarya</taxon>
        <taxon>Basidiomycota</taxon>
        <taxon>Ustilaginomycotina</taxon>
        <taxon>Malasseziomycetes</taxon>
        <taxon>Malasseziales</taxon>
        <taxon>Malasseziaceae</taxon>
        <taxon>Malassezia</taxon>
    </lineage>
</organism>
<dbReference type="GO" id="GO:0071013">
    <property type="term" value="C:catalytic step 2 spliceosome"/>
    <property type="evidence" value="ECO:0007669"/>
    <property type="project" value="TreeGrafter"/>
</dbReference>
<dbReference type="EMBL" id="CP119958">
    <property type="protein sequence ID" value="WFD37283.1"/>
    <property type="molecule type" value="Genomic_DNA"/>
</dbReference>
<keyword evidence="5 10" id="KW-0347">Helicase</keyword>
<comment type="similarity">
    <text evidence="1">Belongs to the DEAD box helicase family. DEAH subfamily.</text>
</comment>
<dbReference type="AlphaFoldDB" id="A0AAF0F2X8"/>
<name>A0AAF0F2X8_9BASI</name>
<keyword evidence="11" id="KW-1185">Reference proteome</keyword>
<dbReference type="GO" id="GO:0003724">
    <property type="term" value="F:RNA helicase activity"/>
    <property type="evidence" value="ECO:0007669"/>
    <property type="project" value="UniProtKB-EC"/>
</dbReference>
<feature type="domain" description="Helicase C-terminal" evidence="9">
    <location>
        <begin position="241"/>
        <end position="424"/>
    </location>
</feature>
<dbReference type="InterPro" id="IPR002464">
    <property type="entry name" value="DNA/RNA_helicase_DEAH_CS"/>
</dbReference>
<dbReference type="InterPro" id="IPR014001">
    <property type="entry name" value="Helicase_ATP-bd"/>
</dbReference>
<dbReference type="Pfam" id="PF07717">
    <property type="entry name" value="OB_NTP_bind"/>
    <property type="match status" value="1"/>
</dbReference>
<evidence type="ECO:0000313" key="11">
    <source>
        <dbReference type="Proteomes" id="UP001217754"/>
    </source>
</evidence>
<dbReference type="SMART" id="SM00490">
    <property type="entry name" value="HELICc"/>
    <property type="match status" value="1"/>
</dbReference>
<dbReference type="PROSITE" id="PS00690">
    <property type="entry name" value="DEAH_ATP_HELICASE"/>
    <property type="match status" value="1"/>
</dbReference>
<keyword evidence="3" id="KW-0547">Nucleotide-binding</keyword>
<dbReference type="Gene3D" id="3.40.50.300">
    <property type="entry name" value="P-loop containing nucleotide triphosphate hydrolases"/>
    <property type="match status" value="2"/>
</dbReference>
<dbReference type="CDD" id="cd18791">
    <property type="entry name" value="SF2_C_RHA"/>
    <property type="match status" value="1"/>
</dbReference>
<evidence type="ECO:0000256" key="3">
    <source>
        <dbReference type="ARBA" id="ARBA00022741"/>
    </source>
</evidence>
<dbReference type="Pfam" id="PF00271">
    <property type="entry name" value="Helicase_C"/>
    <property type="match status" value="1"/>
</dbReference>
<dbReference type="FunFam" id="3.40.50.300:FF:000578">
    <property type="entry name" value="probable ATP-dependent RNA helicase DHX35"/>
    <property type="match status" value="1"/>
</dbReference>
<dbReference type="PANTHER" id="PTHR18934">
    <property type="entry name" value="ATP-DEPENDENT RNA HELICASE"/>
    <property type="match status" value="1"/>
</dbReference>
<proteinExistence type="inferred from homology"/>
<dbReference type="InterPro" id="IPR001650">
    <property type="entry name" value="Helicase_C-like"/>
</dbReference>
<dbReference type="SUPFAM" id="SSF52540">
    <property type="entry name" value="P-loop containing nucleoside triphosphate hydrolases"/>
    <property type="match status" value="1"/>
</dbReference>
<protein>
    <recommendedName>
        <fullName evidence="2">RNA helicase</fullName>
        <ecNumber evidence="2">3.6.4.13</ecNumber>
    </recommendedName>
</protein>
<sequence length="687" mass="75557">MAFWKPGAERPASALDRASVREQDLGIDLAQSAYVDAGQRERLPVFQHKSELLYLLEKHGVVIVVGHTGCGKTTQIPQYVREAGWAADGRQIVCTQPRRVAATSVAARVASETATKLGEEVGYAVRFEDCTHPLHTRLKYTTPGLFFRECMRDPLLSRYSVIMVDEAHERGVYTDLLVALLKKIRRMRPELRIIVSSATMDAEAFARYFDPAYAGKPTENVAILSLEGRSFPVEVAYTPTPVPDYVAAAVEAAWSIHMTQPIGDILVFLTGRDEIQTALQALQDRYTALPPGSLPMLLLPLYAGLAPSEQGAVFLPAPRGTRKVIVATNVAEASVTIDGIVYVIDAGFTKEKQLDIATGMDVLAVVPASQAALAQRAGRAGRTAPGKCLRLFPESQLASLPKGPVPELVRCDVAPYLLQLKALGIDNLARFDFVPPAPSADAMASALTYLASLEALDEHGRLLPLGERLAEAPLDPMMARALLYAAQVGCTEEMLTIAAMTSVASPFTAFEYGPSMDVAAEISRRKFVAEEGDHLTLLNVYNAFVHPRIGQQSPKWAAKYALSYASLRRAQAIRAQLKKYVTLHWQLPLESSDDGTKVRKCLVAGLFKNAAQRMDDGSYRSARHNAVLHAHPSSVMFTRAPPERWVVFQEVTHTTKAMMRDITVIDQAWLLELAPHYYELQRPPRRY</sequence>
<dbReference type="GO" id="GO:0003723">
    <property type="term" value="F:RNA binding"/>
    <property type="evidence" value="ECO:0007669"/>
    <property type="project" value="TreeGrafter"/>
</dbReference>
<dbReference type="Proteomes" id="UP001217754">
    <property type="component" value="Chromosome 1"/>
</dbReference>
<comment type="catalytic activity">
    <reaction evidence="7">
        <text>ATP + H2O = ADP + phosphate + H(+)</text>
        <dbReference type="Rhea" id="RHEA:13065"/>
        <dbReference type="ChEBI" id="CHEBI:15377"/>
        <dbReference type="ChEBI" id="CHEBI:15378"/>
        <dbReference type="ChEBI" id="CHEBI:30616"/>
        <dbReference type="ChEBI" id="CHEBI:43474"/>
        <dbReference type="ChEBI" id="CHEBI:456216"/>
        <dbReference type="EC" id="3.6.4.13"/>
    </reaction>
</comment>